<dbReference type="SUPFAM" id="SSF51161">
    <property type="entry name" value="Trimeric LpxA-like enzymes"/>
    <property type="match status" value="1"/>
</dbReference>
<sequence>MKHNIKYIMKKFLYQERATSSSYIQYLRKKGVQIGEDCIIYSPRNCFIDTQYPWMITIGNHVRLTHGVIILTHDFSWSVLKKLPTKLQGNVPGAIFGSSGNVNIGNNVFIGMNTIITKGVSIGDNVIIGAGSVVTKDCAANGVYGGNPAHFIMRITEFYEKRKNKQLEEARNLARCYQKRYGKNPPKEIFNEYFMLFDSFDSASENANFKMQIELCNNGQDTKKYMEQNCRRFSTYDEFLSFCLNNEE</sequence>
<reference evidence="1 2" key="1">
    <citation type="submission" date="2009-01" db="EMBL/GenBank/DDBJ databases">
        <authorList>
            <person name="Fulton L."/>
            <person name="Clifton S."/>
            <person name="Fulton B."/>
            <person name="Xu J."/>
            <person name="Minx P."/>
            <person name="Pepin K.H."/>
            <person name="Johnson M."/>
            <person name="Bhonagiri V."/>
            <person name="Nash W.E."/>
            <person name="Mardis E.R."/>
            <person name="Wilson R.K."/>
        </authorList>
    </citation>
    <scope>NUCLEOTIDE SEQUENCE [LARGE SCALE GENOMIC DNA]</scope>
    <source>
        <strain evidence="2">DSM 10507 / JCM 14656 / S5a33</strain>
    </source>
</reference>
<dbReference type="PATRIC" id="fig|476272.21.peg.3091"/>
<dbReference type="InterPro" id="IPR001451">
    <property type="entry name" value="Hexapep"/>
</dbReference>
<proteinExistence type="predicted"/>
<organism evidence="1 2">
    <name type="scientific">Blautia hydrogenotrophica (strain DSM 10507 / JCM 14656 / S5a33)</name>
    <name type="common">Ruminococcus hydrogenotrophicus</name>
    <dbReference type="NCBI Taxonomy" id="476272"/>
    <lineage>
        <taxon>Bacteria</taxon>
        <taxon>Bacillati</taxon>
        <taxon>Bacillota</taxon>
        <taxon>Clostridia</taxon>
        <taxon>Lachnospirales</taxon>
        <taxon>Lachnospiraceae</taxon>
        <taxon>Blautia</taxon>
    </lineage>
</organism>
<evidence type="ECO:0000313" key="2">
    <source>
        <dbReference type="Proteomes" id="UP000003100"/>
    </source>
</evidence>
<evidence type="ECO:0000313" key="1">
    <source>
        <dbReference type="EMBL" id="EEG51028.1"/>
    </source>
</evidence>
<dbReference type="EMBL" id="ACBZ01000002">
    <property type="protein sequence ID" value="EEG51028.1"/>
    <property type="molecule type" value="Genomic_DNA"/>
</dbReference>
<dbReference type="PANTHER" id="PTHR43300">
    <property type="entry name" value="ACETYLTRANSFERASE"/>
    <property type="match status" value="1"/>
</dbReference>
<dbReference type="Pfam" id="PF00132">
    <property type="entry name" value="Hexapep"/>
    <property type="match status" value="1"/>
</dbReference>
<dbReference type="InterPro" id="IPR011004">
    <property type="entry name" value="Trimer_LpxA-like_sf"/>
</dbReference>
<dbReference type="RefSeq" id="WP_005944712.1">
    <property type="nucleotide sequence ID" value="NZ_CP136423.1"/>
</dbReference>
<reference evidence="1 2" key="2">
    <citation type="submission" date="2009-02" db="EMBL/GenBank/DDBJ databases">
        <title>Draft genome sequence of Blautia hydrogenotrophica DSM 10507 (Ruminococcus hydrogenotrophicus DSM 10507).</title>
        <authorList>
            <person name="Sudarsanam P."/>
            <person name="Ley R."/>
            <person name="Guruge J."/>
            <person name="Turnbaugh P.J."/>
            <person name="Mahowald M."/>
            <person name="Liep D."/>
            <person name="Gordon J."/>
        </authorList>
    </citation>
    <scope>NUCLEOTIDE SEQUENCE [LARGE SCALE GENOMIC DNA]</scope>
    <source>
        <strain evidence="2">DSM 10507 / JCM 14656 / S5a33</strain>
    </source>
</reference>
<comment type="caution">
    <text evidence="1">The sequence shown here is derived from an EMBL/GenBank/DDBJ whole genome shotgun (WGS) entry which is preliminary data.</text>
</comment>
<protein>
    <recommendedName>
        <fullName evidence="3">Maltose O-acetyltransferase</fullName>
    </recommendedName>
</protein>
<dbReference type="PANTHER" id="PTHR43300:SF7">
    <property type="entry name" value="UDP-N-ACETYLBACILLOSAMINE N-ACETYLTRANSFERASE"/>
    <property type="match status" value="1"/>
</dbReference>
<dbReference type="eggNOG" id="COG0110">
    <property type="taxonomic scope" value="Bacteria"/>
</dbReference>
<evidence type="ECO:0008006" key="3">
    <source>
        <dbReference type="Google" id="ProtNLM"/>
    </source>
</evidence>
<gene>
    <name evidence="1" type="ORF">RUMHYD_00085</name>
</gene>
<name>C0CGX2_BLAHS</name>
<dbReference type="GeneID" id="86821253"/>
<dbReference type="Proteomes" id="UP000003100">
    <property type="component" value="Unassembled WGS sequence"/>
</dbReference>
<dbReference type="CDD" id="cd04647">
    <property type="entry name" value="LbH_MAT_like"/>
    <property type="match status" value="1"/>
</dbReference>
<dbReference type="Gene3D" id="2.160.10.10">
    <property type="entry name" value="Hexapeptide repeat proteins"/>
    <property type="match status" value="1"/>
</dbReference>
<dbReference type="InterPro" id="IPR050179">
    <property type="entry name" value="Trans_hexapeptide_repeat"/>
</dbReference>
<dbReference type="AlphaFoldDB" id="C0CGX2"/>
<accession>C0CGX2</accession>
<dbReference type="HOGENOM" id="CLU_051638_12_3_9"/>
<keyword evidence="2" id="KW-1185">Reference proteome</keyword>